<evidence type="ECO:0000313" key="2">
    <source>
        <dbReference type="EMBL" id="PMD39868.1"/>
    </source>
</evidence>
<dbReference type="OrthoDB" id="1744869at2759"/>
<dbReference type="EMBL" id="KZ613946">
    <property type="protein sequence ID" value="PMD39868.1"/>
    <property type="molecule type" value="Genomic_DNA"/>
</dbReference>
<accession>A0A2J6RMY2</accession>
<organism evidence="2 3">
    <name type="scientific">Hyaloscypha variabilis (strain UAMH 11265 / GT02V1 / F)</name>
    <name type="common">Meliniomyces variabilis</name>
    <dbReference type="NCBI Taxonomy" id="1149755"/>
    <lineage>
        <taxon>Eukaryota</taxon>
        <taxon>Fungi</taxon>
        <taxon>Dikarya</taxon>
        <taxon>Ascomycota</taxon>
        <taxon>Pezizomycotina</taxon>
        <taxon>Leotiomycetes</taxon>
        <taxon>Helotiales</taxon>
        <taxon>Hyaloscyphaceae</taxon>
        <taxon>Hyaloscypha</taxon>
        <taxon>Hyaloscypha variabilis</taxon>
    </lineage>
</organism>
<keyword evidence="3" id="KW-1185">Reference proteome</keyword>
<evidence type="ECO:0000313" key="3">
    <source>
        <dbReference type="Proteomes" id="UP000235786"/>
    </source>
</evidence>
<dbReference type="STRING" id="1149755.A0A2J6RMY2"/>
<dbReference type="AlphaFoldDB" id="A0A2J6RMY2"/>
<name>A0A2J6RMY2_HYAVF</name>
<protein>
    <recommendedName>
        <fullName evidence="4">FIST domain-containing protein</fullName>
    </recommendedName>
</protein>
<reference evidence="2 3" key="1">
    <citation type="submission" date="2016-04" db="EMBL/GenBank/DDBJ databases">
        <title>A degradative enzymes factory behind the ericoid mycorrhizal symbiosis.</title>
        <authorList>
            <consortium name="DOE Joint Genome Institute"/>
            <person name="Martino E."/>
            <person name="Morin E."/>
            <person name="Grelet G."/>
            <person name="Kuo A."/>
            <person name="Kohler A."/>
            <person name="Daghino S."/>
            <person name="Barry K."/>
            <person name="Choi C."/>
            <person name="Cichocki N."/>
            <person name="Clum A."/>
            <person name="Copeland A."/>
            <person name="Hainaut M."/>
            <person name="Haridas S."/>
            <person name="Labutti K."/>
            <person name="Lindquist E."/>
            <person name="Lipzen A."/>
            <person name="Khouja H.-R."/>
            <person name="Murat C."/>
            <person name="Ohm R."/>
            <person name="Olson A."/>
            <person name="Spatafora J."/>
            <person name="Veneault-Fourrey C."/>
            <person name="Henrissat B."/>
            <person name="Grigoriev I."/>
            <person name="Martin F."/>
            <person name="Perotto S."/>
        </authorList>
    </citation>
    <scope>NUCLEOTIDE SEQUENCE [LARGE SCALE GENOMIC DNA]</scope>
    <source>
        <strain evidence="2 3">F</strain>
    </source>
</reference>
<feature type="compositionally biased region" description="Polar residues" evidence="1">
    <location>
        <begin position="536"/>
        <end position="546"/>
    </location>
</feature>
<evidence type="ECO:0008006" key="4">
    <source>
        <dbReference type="Google" id="ProtNLM"/>
    </source>
</evidence>
<feature type="region of interest" description="Disordered" evidence="1">
    <location>
        <begin position="524"/>
        <end position="546"/>
    </location>
</feature>
<evidence type="ECO:0000256" key="1">
    <source>
        <dbReference type="SAM" id="MobiDB-lite"/>
    </source>
</evidence>
<gene>
    <name evidence="2" type="ORF">L207DRAFT_512835</name>
</gene>
<feature type="compositionally biased region" description="Basic and acidic residues" evidence="1">
    <location>
        <begin position="524"/>
        <end position="535"/>
    </location>
</feature>
<dbReference type="Proteomes" id="UP000235786">
    <property type="component" value="Unassembled WGS sequence"/>
</dbReference>
<sequence>MRKALIRQARWPSLRSLHTESANKIRKGTNKHDLSLAVRQVTISIKQPEQATIKSVLDAFTAFKRPIREVQGTPELEHHTIFILATPTFASWLEASSEFIPQALQRVFGTSSPVEADVVCGVCDGLAPRSLSMKTLTGTGFSVWHKPSKVENLWKNNDTGSSPNMQSTLTISARSPYQATLTLPLANTLFQNGRHSTLLLSRWKSNGDSFQIERDQIEKKNVTMNLFVREGQFPRHVIPCVPLTPLRRIHSGLGNIVRTINFGRKGESDIGPASRELETSVGEYLAKGGNDQRTIDVWALVLPQDPRSRQAGRQGPVKQILTTDMDALRAIISPSTSKGLCYVGTLINEGARLVRVLSGGGGWGVKEGLLSLDPQTTYSDSNESRYDYSEGSLDERQISALGSLAREGAFIQFLVATKLDEDTAITTLQGNEHSSDDFRRHATVVGVVPSTIDDVHDEQQQIPTISDIQIYPGHFGMVSESGIFLRRGAKKMDMGEDIRSIETKVDLPFSYFYQEYRKRERKFSRTDKEVERLTSTDEPCSTAQSV</sequence>
<proteinExistence type="predicted"/>